<gene>
    <name evidence="5" type="ORF">H6G95_24465</name>
</gene>
<evidence type="ECO:0000256" key="1">
    <source>
        <dbReference type="ARBA" id="ARBA00008769"/>
    </source>
</evidence>
<keyword evidence="3" id="KW-0175">Coiled coil</keyword>
<dbReference type="Gene3D" id="2.40.160.180">
    <property type="entry name" value="Carbohydrate-selective porin OprB"/>
    <property type="match status" value="1"/>
</dbReference>
<dbReference type="InterPro" id="IPR047684">
    <property type="entry name" value="Por_som-like"/>
</dbReference>
<dbReference type="Pfam" id="PF00395">
    <property type="entry name" value="SLH"/>
    <property type="match status" value="1"/>
</dbReference>
<feature type="signal peptide" evidence="2">
    <location>
        <begin position="1"/>
        <end position="33"/>
    </location>
</feature>
<evidence type="ECO:0000313" key="5">
    <source>
        <dbReference type="EMBL" id="MBD2563706.1"/>
    </source>
</evidence>
<reference evidence="5 6" key="1">
    <citation type="journal article" date="2020" name="ISME J.">
        <title>Comparative genomics reveals insights into cyanobacterial evolution and habitat adaptation.</title>
        <authorList>
            <person name="Chen M.Y."/>
            <person name="Teng W.K."/>
            <person name="Zhao L."/>
            <person name="Hu C.X."/>
            <person name="Zhou Y.K."/>
            <person name="Han B.P."/>
            <person name="Song L.R."/>
            <person name="Shu W.S."/>
        </authorList>
    </citation>
    <scope>NUCLEOTIDE SEQUENCE [LARGE SCALE GENOMIC DNA]</scope>
    <source>
        <strain evidence="5 6">FACHB-391</strain>
    </source>
</reference>
<feature type="domain" description="SLH" evidence="4">
    <location>
        <begin position="53"/>
        <end position="117"/>
    </location>
</feature>
<dbReference type="NCBIfam" id="NF033921">
    <property type="entry name" value="por_somb"/>
    <property type="match status" value="1"/>
</dbReference>
<dbReference type="EMBL" id="JACJTE010000034">
    <property type="protein sequence ID" value="MBD2563706.1"/>
    <property type="molecule type" value="Genomic_DNA"/>
</dbReference>
<dbReference type="SUPFAM" id="SSF56935">
    <property type="entry name" value="Porins"/>
    <property type="match status" value="1"/>
</dbReference>
<evidence type="ECO:0000256" key="2">
    <source>
        <dbReference type="RuleBase" id="RU363072"/>
    </source>
</evidence>
<sequence length="527" mass="57603">MKKQSRWKNVWNVCHLSLLAFTTTFVLTSKVFANEASPAVLTNNTDFFAKINAVSELAKIQPTDWAFQSLKSLIDRYSVLVGYSDSTFNGNRAMTRDEFVAILATTINRIDKLKSAETANGISQEDLENLKRLKAEFGKELEVIQGRLANLENRIESTIQPFSITTKFKGEVLFAVSGVSSGEKVDGSGDSTDSNLTLSSRARLTFDTSFTGKDNLRIRLQASNLPRIDDATGTDMARLAFQSNSDNEFELSVLEYRLPIGEQATVYFEAEGGDLDDFADPLNPFLSSSGHGAISRFAQRNPIYRQGGGAGVGLVYDFSESISLSLGYLADDVNDPEVGFGEAEYGAIAQLTLEPSDSFKVGLSYIHSYNSLDTGTGSSRANDPFDDESDAILADSFGLQSAIALNNNLNVSGWVGFTRATAMDLPNNPTADIFNWAVTLALIDLGRENSIGGIAIGQPPKVINNDLEVADQEYKDQDTSLHLEAFYRFQVDDNITITPGLVLITNPEHDGNNSTSYIGTIRTTFRF</sequence>
<organism evidence="5 6">
    <name type="scientific">Nostoc linckia FACHB-391</name>
    <dbReference type="NCBI Taxonomy" id="2692906"/>
    <lineage>
        <taxon>Bacteria</taxon>
        <taxon>Bacillati</taxon>
        <taxon>Cyanobacteriota</taxon>
        <taxon>Cyanophyceae</taxon>
        <taxon>Nostocales</taxon>
        <taxon>Nostocaceae</taxon>
        <taxon>Nostoc</taxon>
    </lineage>
</organism>
<dbReference type="RefSeq" id="WP_190894111.1">
    <property type="nucleotide sequence ID" value="NZ_JACJTE010000034.1"/>
</dbReference>
<dbReference type="InterPro" id="IPR007049">
    <property type="entry name" value="Carb-sel_porin_OprB"/>
</dbReference>
<dbReference type="PANTHER" id="PTHR43308">
    <property type="entry name" value="OUTER MEMBRANE PROTEIN ALPHA-RELATED"/>
    <property type="match status" value="1"/>
</dbReference>
<dbReference type="Pfam" id="PF04966">
    <property type="entry name" value="OprB"/>
    <property type="match status" value="1"/>
</dbReference>
<comment type="caution">
    <text evidence="5">The sequence shown here is derived from an EMBL/GenBank/DDBJ whole genome shotgun (WGS) entry which is preliminary data.</text>
</comment>
<dbReference type="InterPro" id="IPR051465">
    <property type="entry name" value="Cell_Envelope_Struct_Comp"/>
</dbReference>
<comment type="similarity">
    <text evidence="1 2">Belongs to the OprB family.</text>
</comment>
<feature type="chain" id="PRO_5045013550" evidence="2">
    <location>
        <begin position="34"/>
        <end position="527"/>
    </location>
</feature>
<dbReference type="PROSITE" id="PS51272">
    <property type="entry name" value="SLH"/>
    <property type="match status" value="1"/>
</dbReference>
<accession>A0ABR8F1Z9</accession>
<dbReference type="InterPro" id="IPR001119">
    <property type="entry name" value="SLH_dom"/>
</dbReference>
<evidence type="ECO:0000259" key="4">
    <source>
        <dbReference type="PROSITE" id="PS51272"/>
    </source>
</evidence>
<evidence type="ECO:0000256" key="3">
    <source>
        <dbReference type="SAM" id="Coils"/>
    </source>
</evidence>
<dbReference type="PANTHER" id="PTHR43308:SF1">
    <property type="entry name" value="OUTER MEMBRANE PROTEIN ALPHA"/>
    <property type="match status" value="1"/>
</dbReference>
<proteinExistence type="inferred from homology"/>
<name>A0ABR8F1Z9_NOSLI</name>
<keyword evidence="6" id="KW-1185">Reference proteome</keyword>
<feature type="coiled-coil region" evidence="3">
    <location>
        <begin position="113"/>
        <end position="154"/>
    </location>
</feature>
<dbReference type="InterPro" id="IPR038673">
    <property type="entry name" value="OprB_sf"/>
</dbReference>
<dbReference type="Proteomes" id="UP000604661">
    <property type="component" value="Unassembled WGS sequence"/>
</dbReference>
<keyword evidence="2" id="KW-0732">Signal</keyword>
<evidence type="ECO:0000313" key="6">
    <source>
        <dbReference type="Proteomes" id="UP000604661"/>
    </source>
</evidence>
<protein>
    <submittedName>
        <fullName evidence="5">Iron uptake porin</fullName>
    </submittedName>
</protein>